<name>D7FT67_ECTSI</name>
<organism evidence="3 4">
    <name type="scientific">Ectocarpus siliculosus</name>
    <name type="common">Brown alga</name>
    <name type="synonym">Conferva siliculosa</name>
    <dbReference type="NCBI Taxonomy" id="2880"/>
    <lineage>
        <taxon>Eukaryota</taxon>
        <taxon>Sar</taxon>
        <taxon>Stramenopiles</taxon>
        <taxon>Ochrophyta</taxon>
        <taxon>PX clade</taxon>
        <taxon>Phaeophyceae</taxon>
        <taxon>Ectocarpales</taxon>
        <taxon>Ectocarpaceae</taxon>
        <taxon>Ectocarpus</taxon>
    </lineage>
</organism>
<dbReference type="EMBL" id="FN649758">
    <property type="protein sequence ID" value="CBJ49239.1"/>
    <property type="molecule type" value="Genomic_DNA"/>
</dbReference>
<evidence type="ECO:0000313" key="3">
    <source>
        <dbReference type="EMBL" id="CBJ49239.1"/>
    </source>
</evidence>
<dbReference type="SMART" id="SM00580">
    <property type="entry name" value="PUG"/>
    <property type="match status" value="1"/>
</dbReference>
<dbReference type="Proteomes" id="UP000002630">
    <property type="component" value="Linkage Group LG33"/>
</dbReference>
<gene>
    <name evidence="3" type="ORF">Esi_0245_0033</name>
</gene>
<feature type="compositionally biased region" description="Low complexity" evidence="1">
    <location>
        <begin position="92"/>
        <end position="102"/>
    </location>
</feature>
<sequence length="341" mass="35124">MEVDQPSVPAMGVDVCRAALEAMAAGHFDADSEACVTTLAKVIDNVVHRPGDSRTRQIRCGNAAFQHKVGRITGGISFLEGVGFVSREDGPQQQQQQQQLLSGGDGRGSAGDRFLVLPPEREDAGLLKAARDLLSKQAEALGVPRERMPQPPRVRTSPPPRSAGQASAAAAFDPYKPFMTSTAPTPKGPQESSLTEKRLQELLAKRAAVVSGGAPQDRNIQFELYVSPPRVVLKAASSLSDAGLVPAALVYVSWREVPPTGEAEGAYLKRELVSGSTPGAAAAAAASARPVGVALDGGAKGSEESKTGGGSAGGGSRLGGKTGGGSSGGKRTGKPSWLKIN</sequence>
<evidence type="ECO:0000256" key="1">
    <source>
        <dbReference type="SAM" id="MobiDB-lite"/>
    </source>
</evidence>
<dbReference type="EMBL" id="FN648426">
    <property type="protein sequence ID" value="CBJ49239.1"/>
    <property type="molecule type" value="Genomic_DNA"/>
</dbReference>
<feature type="domain" description="PUB" evidence="2">
    <location>
        <begin position="32"/>
        <end position="120"/>
    </location>
</feature>
<feature type="compositionally biased region" description="Low complexity" evidence="1">
    <location>
        <begin position="162"/>
        <end position="171"/>
    </location>
</feature>
<dbReference type="Pfam" id="PF09409">
    <property type="entry name" value="PUB"/>
    <property type="match status" value="1"/>
</dbReference>
<accession>D7FT67</accession>
<dbReference type="AlphaFoldDB" id="D7FT67"/>
<dbReference type="PANTHER" id="PTHR23153:SF38">
    <property type="entry name" value="UBX DOMAIN-CONTAINING PROTEIN 6"/>
    <property type="match status" value="1"/>
</dbReference>
<proteinExistence type="predicted"/>
<evidence type="ECO:0000259" key="2">
    <source>
        <dbReference type="Pfam" id="PF09409"/>
    </source>
</evidence>
<reference evidence="3 4" key="1">
    <citation type="journal article" date="2010" name="Nature">
        <title>The Ectocarpus genome and the independent evolution of multicellularity in brown algae.</title>
        <authorList>
            <person name="Cock J.M."/>
            <person name="Sterck L."/>
            <person name="Rouze P."/>
            <person name="Scornet D."/>
            <person name="Allen A.E."/>
            <person name="Amoutzias G."/>
            <person name="Anthouard V."/>
            <person name="Artiguenave F."/>
            <person name="Aury J.M."/>
            <person name="Badger J.H."/>
            <person name="Beszteri B."/>
            <person name="Billiau K."/>
            <person name="Bonnet E."/>
            <person name="Bothwell J.H."/>
            <person name="Bowler C."/>
            <person name="Boyen C."/>
            <person name="Brownlee C."/>
            <person name="Carrano C.J."/>
            <person name="Charrier B."/>
            <person name="Cho G.Y."/>
            <person name="Coelho S.M."/>
            <person name="Collen J."/>
            <person name="Corre E."/>
            <person name="Da Silva C."/>
            <person name="Delage L."/>
            <person name="Delaroque N."/>
            <person name="Dittami S.M."/>
            <person name="Doulbeau S."/>
            <person name="Elias M."/>
            <person name="Farnham G."/>
            <person name="Gachon C.M."/>
            <person name="Gschloessl B."/>
            <person name="Heesch S."/>
            <person name="Jabbari K."/>
            <person name="Jubin C."/>
            <person name="Kawai H."/>
            <person name="Kimura K."/>
            <person name="Kloareg B."/>
            <person name="Kupper F.C."/>
            <person name="Lang D."/>
            <person name="Le Bail A."/>
            <person name="Leblanc C."/>
            <person name="Lerouge P."/>
            <person name="Lohr M."/>
            <person name="Lopez P.J."/>
            <person name="Martens C."/>
            <person name="Maumus F."/>
            <person name="Michel G."/>
            <person name="Miranda-Saavedra D."/>
            <person name="Morales J."/>
            <person name="Moreau H."/>
            <person name="Motomura T."/>
            <person name="Nagasato C."/>
            <person name="Napoli C.A."/>
            <person name="Nelson D.R."/>
            <person name="Nyvall-Collen P."/>
            <person name="Peters A.F."/>
            <person name="Pommier C."/>
            <person name="Potin P."/>
            <person name="Poulain J."/>
            <person name="Quesneville H."/>
            <person name="Read B."/>
            <person name="Rensing S.A."/>
            <person name="Ritter A."/>
            <person name="Rousvoal S."/>
            <person name="Samanta M."/>
            <person name="Samson G."/>
            <person name="Schroeder D.C."/>
            <person name="Segurens B."/>
            <person name="Strittmatter M."/>
            <person name="Tonon T."/>
            <person name="Tregear J.W."/>
            <person name="Valentin K."/>
            <person name="von Dassow P."/>
            <person name="Yamagishi T."/>
            <person name="Van de Peer Y."/>
            <person name="Wincker P."/>
        </authorList>
    </citation>
    <scope>NUCLEOTIDE SEQUENCE [LARGE SCALE GENOMIC DNA]</scope>
    <source>
        <strain evidence="4">Ec32 / CCAP1310/4</strain>
    </source>
</reference>
<dbReference type="OrthoDB" id="440781at2759"/>
<feature type="compositionally biased region" description="Pro residues" evidence="1">
    <location>
        <begin position="149"/>
        <end position="161"/>
    </location>
</feature>
<dbReference type="SUPFAM" id="SSF143503">
    <property type="entry name" value="PUG domain-like"/>
    <property type="match status" value="1"/>
</dbReference>
<dbReference type="InParanoid" id="D7FT67"/>
<dbReference type="Gene3D" id="1.20.58.2190">
    <property type="match status" value="1"/>
</dbReference>
<feature type="region of interest" description="Disordered" evidence="1">
    <location>
        <begin position="88"/>
        <end position="114"/>
    </location>
</feature>
<protein>
    <recommendedName>
        <fullName evidence="2">PUB domain-containing protein</fullName>
    </recommendedName>
</protein>
<dbReference type="InterPro" id="IPR036339">
    <property type="entry name" value="PUB-like_dom_sf"/>
</dbReference>
<dbReference type="STRING" id="2880.D7FT67"/>
<dbReference type="PANTHER" id="PTHR23153">
    <property type="entry name" value="UBX-RELATED"/>
    <property type="match status" value="1"/>
</dbReference>
<dbReference type="InterPro" id="IPR018997">
    <property type="entry name" value="PUB_domain"/>
</dbReference>
<keyword evidence="4" id="KW-1185">Reference proteome</keyword>
<feature type="region of interest" description="Disordered" evidence="1">
    <location>
        <begin position="139"/>
        <end position="195"/>
    </location>
</feature>
<dbReference type="GO" id="GO:0005737">
    <property type="term" value="C:cytoplasm"/>
    <property type="evidence" value="ECO:0007669"/>
    <property type="project" value="TreeGrafter"/>
</dbReference>
<feature type="compositionally biased region" description="Gly residues" evidence="1">
    <location>
        <begin position="307"/>
        <end position="330"/>
    </location>
</feature>
<dbReference type="CDD" id="cd09212">
    <property type="entry name" value="PUB"/>
    <property type="match status" value="1"/>
</dbReference>
<feature type="region of interest" description="Disordered" evidence="1">
    <location>
        <begin position="294"/>
        <end position="341"/>
    </location>
</feature>
<evidence type="ECO:0000313" key="4">
    <source>
        <dbReference type="Proteomes" id="UP000002630"/>
    </source>
</evidence>